<keyword evidence="1" id="KW-0472">Membrane</keyword>
<dbReference type="Pfam" id="PF00211">
    <property type="entry name" value="Guanylate_cyc"/>
    <property type="match status" value="1"/>
</dbReference>
<dbReference type="InterPro" id="IPR050697">
    <property type="entry name" value="Adenylyl/Guanylyl_Cyclase_3/4"/>
</dbReference>
<evidence type="ECO:0000313" key="4">
    <source>
        <dbReference type="Proteomes" id="UP001198862"/>
    </source>
</evidence>
<dbReference type="EMBL" id="JAJISD010000004">
    <property type="protein sequence ID" value="MCC8429626.1"/>
    <property type="molecule type" value="Genomic_DNA"/>
</dbReference>
<dbReference type="PANTHER" id="PTHR43081:SF1">
    <property type="entry name" value="ADENYLATE CYCLASE, TERMINAL-DIFFERENTIATION SPECIFIC"/>
    <property type="match status" value="1"/>
</dbReference>
<dbReference type="InterPro" id="IPR001054">
    <property type="entry name" value="A/G_cyclase"/>
</dbReference>
<dbReference type="PROSITE" id="PS50125">
    <property type="entry name" value="GUANYLATE_CYCLASE_2"/>
    <property type="match status" value="1"/>
</dbReference>
<sequence>MSPISENSLPAAAAAIRRRWRLPMVAALALAFVSLSLISGVAYIVVLAGASGTAERLLVDRAARVVDGQVALVRSRLDPVGEQLELIAGLAAAGRIDIESPVDVRESLAVMMQQVPAVSAVGFATLDLKLHRAIREPDGHIDRDTVSLVDMPQGMQRFRQLQTAQSTFWGAMFWSESLQQPVVNVRTPVRRIDNAFIGGLIATVAVGDLSYLIDPKSGGDGGFFILIGRDKVLAARRLIDPRGLGLSEDHPLPTIKDVDDPVLAKIWDPPVRSPQIDRALGSLGHVVESGGRRWVFVYRELKRFGPDPWLIGQYYPIEDATSDLDRLTNGAIVGAITLAVAALLALLMGLSMARSIRTLTSAAESIEHLRFDEPFHGRSRLREIDDAGHSLDKARGALKWFGAYVPHRLVFRLMELGEDAVASRRRVVTVMFTDIVGFTPQAEDLPEQETADMLNHHFALLGACIENDQGVIDKYIGDCVMAVWGGLSKMEDHADHAVHAALEMARVVREDNRQRAASGKAPVRLRIGLHSGPVVVGNIGAPGRVNYTVVGDTVNVAQRFEQLGKEFLRDDEDVIVLASGDTIEAMKHPEVLGQLPTPELRHVKGRDEPEQVYRLV</sequence>
<proteinExistence type="predicted"/>
<organism evidence="3 4">
    <name type="scientific">Reyranella aquatilis</name>
    <dbReference type="NCBI Taxonomy" id="2035356"/>
    <lineage>
        <taxon>Bacteria</taxon>
        <taxon>Pseudomonadati</taxon>
        <taxon>Pseudomonadota</taxon>
        <taxon>Alphaproteobacteria</taxon>
        <taxon>Hyphomicrobiales</taxon>
        <taxon>Reyranellaceae</taxon>
        <taxon>Reyranella</taxon>
    </lineage>
</organism>
<gene>
    <name evidence="3" type="ORF">LJ725_11665</name>
</gene>
<dbReference type="CDD" id="cd18773">
    <property type="entry name" value="PDC1_HK_sensor"/>
    <property type="match status" value="1"/>
</dbReference>
<evidence type="ECO:0000259" key="2">
    <source>
        <dbReference type="PROSITE" id="PS50125"/>
    </source>
</evidence>
<dbReference type="SUPFAM" id="SSF55073">
    <property type="entry name" value="Nucleotide cyclase"/>
    <property type="match status" value="1"/>
</dbReference>
<evidence type="ECO:0000313" key="3">
    <source>
        <dbReference type="EMBL" id="MCC8429626.1"/>
    </source>
</evidence>
<dbReference type="SMART" id="SM00044">
    <property type="entry name" value="CYCc"/>
    <property type="match status" value="1"/>
</dbReference>
<protein>
    <submittedName>
        <fullName evidence="3">Adenylate/guanylate cyclase domain-containing protein</fullName>
    </submittedName>
</protein>
<dbReference type="Proteomes" id="UP001198862">
    <property type="component" value="Unassembled WGS sequence"/>
</dbReference>
<name>A0ABS8KU95_9HYPH</name>
<dbReference type="Gene3D" id="3.30.70.1230">
    <property type="entry name" value="Nucleotide cyclase"/>
    <property type="match status" value="1"/>
</dbReference>
<feature type="transmembrane region" description="Helical" evidence="1">
    <location>
        <begin position="25"/>
        <end position="50"/>
    </location>
</feature>
<dbReference type="InterPro" id="IPR029787">
    <property type="entry name" value="Nucleotide_cyclase"/>
</dbReference>
<keyword evidence="1" id="KW-1133">Transmembrane helix</keyword>
<keyword evidence="4" id="KW-1185">Reference proteome</keyword>
<dbReference type="PANTHER" id="PTHR43081">
    <property type="entry name" value="ADENYLATE CYCLASE, TERMINAL-DIFFERENTIATION SPECIFIC-RELATED"/>
    <property type="match status" value="1"/>
</dbReference>
<comment type="caution">
    <text evidence="3">The sequence shown here is derived from an EMBL/GenBank/DDBJ whole genome shotgun (WGS) entry which is preliminary data.</text>
</comment>
<evidence type="ECO:0000256" key="1">
    <source>
        <dbReference type="SAM" id="Phobius"/>
    </source>
</evidence>
<accession>A0ABS8KU95</accession>
<dbReference type="CDD" id="cd07302">
    <property type="entry name" value="CHD"/>
    <property type="match status" value="1"/>
</dbReference>
<feature type="domain" description="Guanylate cyclase" evidence="2">
    <location>
        <begin position="429"/>
        <end position="561"/>
    </location>
</feature>
<keyword evidence="1" id="KW-0812">Transmembrane</keyword>
<reference evidence="3 4" key="1">
    <citation type="submission" date="2021-11" db="EMBL/GenBank/DDBJ databases">
        <authorList>
            <person name="Lee D.-H."/>
            <person name="Kim S.-B."/>
        </authorList>
    </citation>
    <scope>NUCLEOTIDE SEQUENCE [LARGE SCALE GENOMIC DNA]</scope>
    <source>
        <strain evidence="3 4">KCTC 52223</strain>
    </source>
</reference>
<feature type="transmembrane region" description="Helical" evidence="1">
    <location>
        <begin position="331"/>
        <end position="350"/>
    </location>
</feature>
<dbReference type="Gene3D" id="6.10.340.10">
    <property type="match status" value="1"/>
</dbReference>
<dbReference type="RefSeq" id="WP_230550822.1">
    <property type="nucleotide sequence ID" value="NZ_JAJISD010000004.1"/>
</dbReference>